<name>I7LJJ1_METBM</name>
<dbReference type="GO" id="GO:0006400">
    <property type="term" value="P:tRNA modification"/>
    <property type="evidence" value="ECO:0007669"/>
    <property type="project" value="InterPro"/>
</dbReference>
<dbReference type="Proteomes" id="UP000009007">
    <property type="component" value="Chromosome I"/>
</dbReference>
<reference evidence="3" key="1">
    <citation type="journal article" date="2012" name="J. Bacteriol.">
        <title>Complete genome sequence of the hydrogenotrophic, methanogenic archaeon Methanoculleus bourgensis strain MS2T, isolated from a sewage sludge digester.</title>
        <authorList>
            <person name="Maus I."/>
            <person name="Wibberg D."/>
            <person name="Stantscheff R."/>
            <person name="Eikmeyer F.G."/>
            <person name="Seffner A."/>
            <person name="Boelter J."/>
            <person name="Szczepanowski R."/>
            <person name="Blom J."/>
            <person name="Jaenicke S."/>
            <person name="Konig H."/>
            <person name="Puhler A."/>
            <person name="Schluter A."/>
        </authorList>
    </citation>
    <scope>NUCLEOTIDE SEQUENCE [LARGE SCALE GENOMIC DNA]</scope>
    <source>
        <strain evidence="3">ATCC 43281 / DSM 3045 / OCM 15 / MS2</strain>
    </source>
</reference>
<dbReference type="KEGG" id="mbg:BN140_1094"/>
<protein>
    <recommendedName>
        <fullName evidence="1">DUF6884 domain-containing protein</fullName>
    </recommendedName>
</protein>
<proteinExistence type="predicted"/>
<accession>I7LJJ1</accession>
<dbReference type="Gene3D" id="3.20.20.105">
    <property type="entry name" value="Queuine tRNA-ribosyltransferase-like"/>
    <property type="match status" value="1"/>
</dbReference>
<dbReference type="Pfam" id="PF21818">
    <property type="entry name" value="DUF6884"/>
    <property type="match status" value="1"/>
</dbReference>
<dbReference type="SUPFAM" id="SSF51713">
    <property type="entry name" value="tRNA-guanine transglycosylase"/>
    <property type="match status" value="1"/>
</dbReference>
<dbReference type="InterPro" id="IPR036511">
    <property type="entry name" value="TGT-like_sf"/>
</dbReference>
<keyword evidence="3" id="KW-1185">Reference proteome</keyword>
<dbReference type="GeneID" id="13355612"/>
<dbReference type="STRING" id="1201294.BN140_1094"/>
<dbReference type="EMBL" id="HE964772">
    <property type="protein sequence ID" value="CCJ36017.1"/>
    <property type="molecule type" value="Genomic_DNA"/>
</dbReference>
<feature type="domain" description="DUF6884" evidence="1">
    <location>
        <begin position="324"/>
        <end position="454"/>
    </location>
</feature>
<dbReference type="PATRIC" id="fig|1201294.9.peg.1208"/>
<evidence type="ECO:0000259" key="1">
    <source>
        <dbReference type="Pfam" id="PF21818"/>
    </source>
</evidence>
<sequence>MTYSHIIPHFVADRPMSLRILAGLPFERHPVKVGLMFQACTTENFRAMASQFPCGDLEYCGVADGECPFDGDISRCTGGLAVRNSITTIADSGVFTKAGAALSYPELFERYDQMNVERGIILDVLRDCDKTLESADLAMTIYSQLDCNFKLVGVAQGKNPDEYAYCYEKLKKIGFEEVAIGGLLKKKENTARYASSNKMDIIEIVRRIKSEWPDERCFTLGVYNPKRHEFLEELGVDAADYKGWIFQYKRRFEDPKCHHIDRVFQTRGFIEENVLSRMSGVEASCDPIKTAAERVKNHIFPLKTKVIVKREDDVAHQLQEPNSIVIISCGKSKIEVTSCAAKEAYIGRSFLLKRRYAEISDCPWFILSAKYGLIRPDDIINPNYDMVISTKTDSRNLATKIAKQIPHYLEFALTEEIIFLGPSAYYTALELALADGGYNIKHLTKGLKQGQSEKKIKKLLSELEGMSISQKQISSTCRSNFSS</sequence>
<evidence type="ECO:0000313" key="2">
    <source>
        <dbReference type="EMBL" id="CCJ36017.1"/>
    </source>
</evidence>
<evidence type="ECO:0000313" key="3">
    <source>
        <dbReference type="Proteomes" id="UP000009007"/>
    </source>
</evidence>
<dbReference type="RefSeq" id="WP_014866993.1">
    <property type="nucleotide sequence ID" value="NC_018227.2"/>
</dbReference>
<dbReference type="HOGENOM" id="CLU_564545_0_0_2"/>
<dbReference type="InterPro" id="IPR049251">
    <property type="entry name" value="DUF6884"/>
</dbReference>
<dbReference type="BioCyc" id="MBOU1201294:BN140_RS05465-MONOMER"/>
<organism evidence="2 3">
    <name type="scientific">Methanoculleus bourgensis (strain ATCC 43281 / DSM 3045 / OCM 15 / MS2)</name>
    <name type="common">Methanogenium bourgense</name>
    <dbReference type="NCBI Taxonomy" id="1201294"/>
    <lineage>
        <taxon>Archaea</taxon>
        <taxon>Methanobacteriati</taxon>
        <taxon>Methanobacteriota</taxon>
        <taxon>Stenosarchaea group</taxon>
        <taxon>Methanomicrobia</taxon>
        <taxon>Methanomicrobiales</taxon>
        <taxon>Methanomicrobiaceae</taxon>
        <taxon>Methanoculleus</taxon>
    </lineage>
</organism>
<dbReference type="AlphaFoldDB" id="I7LJJ1"/>
<gene>
    <name evidence="2" type="ordered locus">BN140_1094</name>
</gene>